<dbReference type="InterPro" id="IPR020904">
    <property type="entry name" value="Sc_DH/Rdtase_CS"/>
</dbReference>
<proteinExistence type="inferred from homology"/>
<gene>
    <name evidence="5" type="ORF">H6G97_44725</name>
</gene>
<dbReference type="InterPro" id="IPR057326">
    <property type="entry name" value="KR_dom"/>
</dbReference>
<organism evidence="5 6">
    <name type="scientific">Nostoc flagelliforme FACHB-838</name>
    <dbReference type="NCBI Taxonomy" id="2692904"/>
    <lineage>
        <taxon>Bacteria</taxon>
        <taxon>Bacillati</taxon>
        <taxon>Cyanobacteriota</taxon>
        <taxon>Cyanophyceae</taxon>
        <taxon>Nostocales</taxon>
        <taxon>Nostocaceae</taxon>
        <taxon>Nostoc</taxon>
    </lineage>
</organism>
<dbReference type="InterPro" id="IPR036291">
    <property type="entry name" value="NAD(P)-bd_dom_sf"/>
</dbReference>
<keyword evidence="2" id="KW-0560">Oxidoreductase</keyword>
<protein>
    <submittedName>
        <fullName evidence="5">SDR family oxidoreductase</fullName>
    </submittedName>
</protein>
<dbReference type="PROSITE" id="PS00061">
    <property type="entry name" value="ADH_SHORT"/>
    <property type="match status" value="1"/>
</dbReference>
<name>A0ABR8E3E7_9NOSO</name>
<comment type="similarity">
    <text evidence="1 3">Belongs to the short-chain dehydrogenases/reductases (SDR) family.</text>
</comment>
<evidence type="ECO:0000259" key="4">
    <source>
        <dbReference type="SMART" id="SM00822"/>
    </source>
</evidence>
<dbReference type="InterPro" id="IPR002347">
    <property type="entry name" value="SDR_fam"/>
</dbReference>
<evidence type="ECO:0000256" key="1">
    <source>
        <dbReference type="ARBA" id="ARBA00006484"/>
    </source>
</evidence>
<dbReference type="PANTHER" id="PTHR43115:SF4">
    <property type="entry name" value="DEHYDROGENASE_REDUCTASE SDR FAMILY MEMBER 11"/>
    <property type="match status" value="1"/>
</dbReference>
<feature type="domain" description="Ketoreductase" evidence="4">
    <location>
        <begin position="7"/>
        <end position="190"/>
    </location>
</feature>
<reference evidence="5 6" key="1">
    <citation type="journal article" date="2020" name="ISME J.">
        <title>Comparative genomics reveals insights into cyanobacterial evolution and habitat adaptation.</title>
        <authorList>
            <person name="Chen M.Y."/>
            <person name="Teng W.K."/>
            <person name="Zhao L."/>
            <person name="Hu C.X."/>
            <person name="Zhou Y.K."/>
            <person name="Han B.P."/>
            <person name="Song L.R."/>
            <person name="Shu W.S."/>
        </authorList>
    </citation>
    <scope>NUCLEOTIDE SEQUENCE [LARGE SCALE GENOMIC DNA]</scope>
    <source>
        <strain evidence="5 6">FACHB-838</strain>
    </source>
</reference>
<accession>A0ABR8E3E7</accession>
<evidence type="ECO:0000313" key="5">
    <source>
        <dbReference type="EMBL" id="MBD2536050.1"/>
    </source>
</evidence>
<dbReference type="RefSeq" id="WP_190946820.1">
    <property type="nucleotide sequence ID" value="NZ_JACJSI010000379.1"/>
</dbReference>
<dbReference type="PRINTS" id="PR00080">
    <property type="entry name" value="SDRFAMILY"/>
</dbReference>
<dbReference type="PRINTS" id="PR00081">
    <property type="entry name" value="GDHRDH"/>
</dbReference>
<evidence type="ECO:0000256" key="3">
    <source>
        <dbReference type="RuleBase" id="RU000363"/>
    </source>
</evidence>
<evidence type="ECO:0000256" key="2">
    <source>
        <dbReference type="ARBA" id="ARBA00023002"/>
    </source>
</evidence>
<dbReference type="EMBL" id="JACJSI010000379">
    <property type="protein sequence ID" value="MBD2536050.1"/>
    <property type="molecule type" value="Genomic_DNA"/>
</dbReference>
<sequence>MSQVFGKSIIITGASSGIGEATAKLLAEHGAKLMLAARRDDRLEKLVAEIESAGGTATYQTVDVTQRNQVEALAKSTLEQYGKIDVLINNAGIMPVSRLDQLKVDEWERTIDINIKGVLYGIAAVLPHMQKAQSGHIINIASVAGHKVYPGSAVYCSTKFAVRAISEGLRQEVGAHIRSTIISPGAVATELTNSISDPEAAKNINALYEMAIQPEAIAQAIRYAIEQPKEVDVNEILIRPTAQEL</sequence>
<dbReference type="PIRSF" id="PIRSF000126">
    <property type="entry name" value="11-beta-HSD1"/>
    <property type="match status" value="1"/>
</dbReference>
<dbReference type="Gene3D" id="3.40.50.720">
    <property type="entry name" value="NAD(P)-binding Rossmann-like Domain"/>
    <property type="match status" value="1"/>
</dbReference>
<dbReference type="SMART" id="SM00822">
    <property type="entry name" value="PKS_KR"/>
    <property type="match status" value="1"/>
</dbReference>
<dbReference type="Pfam" id="PF00106">
    <property type="entry name" value="adh_short"/>
    <property type="match status" value="1"/>
</dbReference>
<keyword evidence="6" id="KW-1185">Reference proteome</keyword>
<evidence type="ECO:0000313" key="6">
    <source>
        <dbReference type="Proteomes" id="UP000623440"/>
    </source>
</evidence>
<dbReference type="PANTHER" id="PTHR43115">
    <property type="entry name" value="DEHYDROGENASE/REDUCTASE SDR FAMILY MEMBER 11"/>
    <property type="match status" value="1"/>
</dbReference>
<dbReference type="SUPFAM" id="SSF51735">
    <property type="entry name" value="NAD(P)-binding Rossmann-fold domains"/>
    <property type="match status" value="1"/>
</dbReference>
<comment type="caution">
    <text evidence="5">The sequence shown here is derived from an EMBL/GenBank/DDBJ whole genome shotgun (WGS) entry which is preliminary data.</text>
</comment>
<dbReference type="Proteomes" id="UP000623440">
    <property type="component" value="Unassembled WGS sequence"/>
</dbReference>